<organism evidence="8 9">
    <name type="scientific">Myotis brandtii</name>
    <name type="common">Brandt's bat</name>
    <dbReference type="NCBI Taxonomy" id="109478"/>
    <lineage>
        <taxon>Eukaryota</taxon>
        <taxon>Metazoa</taxon>
        <taxon>Chordata</taxon>
        <taxon>Craniata</taxon>
        <taxon>Vertebrata</taxon>
        <taxon>Euteleostomi</taxon>
        <taxon>Mammalia</taxon>
        <taxon>Eutheria</taxon>
        <taxon>Laurasiatheria</taxon>
        <taxon>Chiroptera</taxon>
        <taxon>Yangochiroptera</taxon>
        <taxon>Vespertilionidae</taxon>
        <taxon>Myotis</taxon>
    </lineage>
</organism>
<name>S7MJW9_MYOBR</name>
<dbReference type="PROSITE" id="PS00383">
    <property type="entry name" value="TYR_PHOSPHATASE_1"/>
    <property type="match status" value="1"/>
</dbReference>
<dbReference type="GO" id="GO:0050852">
    <property type="term" value="P:T cell receptor signaling pathway"/>
    <property type="evidence" value="ECO:0007669"/>
    <property type="project" value="TreeGrafter"/>
</dbReference>
<dbReference type="PROSITE" id="PS50055">
    <property type="entry name" value="TYR_PHOSPHATASE_PTP"/>
    <property type="match status" value="1"/>
</dbReference>
<feature type="domain" description="Tyrosine specific protein phosphatases" evidence="7">
    <location>
        <begin position="183"/>
        <end position="260"/>
    </location>
</feature>
<evidence type="ECO:0000259" key="6">
    <source>
        <dbReference type="PROSITE" id="PS50055"/>
    </source>
</evidence>
<keyword evidence="3" id="KW-0904">Protein phosphatase</keyword>
<reference evidence="8 9" key="1">
    <citation type="journal article" date="2013" name="Nat. Commun.">
        <title>Genome analysis reveals insights into physiology and longevity of the Brandt's bat Myotis brandtii.</title>
        <authorList>
            <person name="Seim I."/>
            <person name="Fang X."/>
            <person name="Xiong Z."/>
            <person name="Lobanov A.V."/>
            <person name="Huang Z."/>
            <person name="Ma S."/>
            <person name="Feng Y."/>
            <person name="Turanov A.A."/>
            <person name="Zhu Y."/>
            <person name="Lenz T.L."/>
            <person name="Gerashchenko M.V."/>
            <person name="Fan D."/>
            <person name="Hee Yim S."/>
            <person name="Yao X."/>
            <person name="Jordan D."/>
            <person name="Xiong Y."/>
            <person name="Ma Y."/>
            <person name="Lyapunov A.N."/>
            <person name="Chen G."/>
            <person name="Kulakova O.I."/>
            <person name="Sun Y."/>
            <person name="Lee S.G."/>
            <person name="Bronson R.T."/>
            <person name="Moskalev A.A."/>
            <person name="Sunyaev S.R."/>
            <person name="Zhang G."/>
            <person name="Krogh A."/>
            <person name="Wang J."/>
            <person name="Gladyshev V.N."/>
        </authorList>
    </citation>
    <scope>NUCLEOTIDE SEQUENCE [LARGE SCALE GENOMIC DNA]</scope>
</reference>
<comment type="similarity">
    <text evidence="4">Belongs to the protein-tyrosine phosphatase family. Non-receptor class 4 subfamily.</text>
</comment>
<evidence type="ECO:0000256" key="5">
    <source>
        <dbReference type="SAM" id="MobiDB-lite"/>
    </source>
</evidence>
<evidence type="ECO:0000256" key="4">
    <source>
        <dbReference type="ARBA" id="ARBA00034734"/>
    </source>
</evidence>
<dbReference type="InterPro" id="IPR000242">
    <property type="entry name" value="PTP_cat"/>
</dbReference>
<feature type="region of interest" description="Disordered" evidence="5">
    <location>
        <begin position="1260"/>
        <end position="1304"/>
    </location>
</feature>
<dbReference type="SUPFAM" id="SSF52799">
    <property type="entry name" value="(Phosphotyrosine protein) phosphatases II"/>
    <property type="match status" value="1"/>
</dbReference>
<dbReference type="InterPro" id="IPR016130">
    <property type="entry name" value="Tyr_Pase_AS"/>
</dbReference>
<dbReference type="PANTHER" id="PTHR45983">
    <property type="entry name" value="TYROSINE PHOSPHATSE N18, PUTATIVE-RELATED"/>
    <property type="match status" value="1"/>
</dbReference>
<evidence type="ECO:0000256" key="1">
    <source>
        <dbReference type="ARBA" id="ARBA00013064"/>
    </source>
</evidence>
<dbReference type="GO" id="GO:0004726">
    <property type="term" value="F:non-membrane spanning protein tyrosine phosphatase activity"/>
    <property type="evidence" value="ECO:0007669"/>
    <property type="project" value="InterPro"/>
</dbReference>
<evidence type="ECO:0000256" key="2">
    <source>
        <dbReference type="ARBA" id="ARBA00022801"/>
    </source>
</evidence>
<dbReference type="eggNOG" id="KOG0789">
    <property type="taxonomic scope" value="Eukaryota"/>
</dbReference>
<evidence type="ECO:0000259" key="7">
    <source>
        <dbReference type="PROSITE" id="PS50056"/>
    </source>
</evidence>
<dbReference type="Gene3D" id="3.90.190.10">
    <property type="entry name" value="Protein tyrosine phosphatase superfamily"/>
    <property type="match status" value="1"/>
</dbReference>
<gene>
    <name evidence="8" type="ORF">D623_10029988</name>
</gene>
<dbReference type="EMBL" id="KE161437">
    <property type="protein sequence ID" value="EPQ03800.1"/>
    <property type="molecule type" value="Genomic_DNA"/>
</dbReference>
<feature type="compositionally biased region" description="Polar residues" evidence="5">
    <location>
        <begin position="1260"/>
        <end position="1277"/>
    </location>
</feature>
<dbReference type="InterPro" id="IPR000387">
    <property type="entry name" value="Tyr_Pase_dom"/>
</dbReference>
<dbReference type="EC" id="3.1.3.48" evidence="1"/>
<dbReference type="Proteomes" id="UP000052978">
    <property type="component" value="Unassembled WGS sequence"/>
</dbReference>
<proteinExistence type="inferred from homology"/>
<feature type="compositionally biased region" description="Basic and acidic residues" evidence="5">
    <location>
        <begin position="1286"/>
        <end position="1298"/>
    </location>
</feature>
<dbReference type="InterPro" id="IPR003595">
    <property type="entry name" value="Tyr_Pase_cat"/>
</dbReference>
<dbReference type="PRINTS" id="PR00700">
    <property type="entry name" value="PRTYPHPHTASE"/>
</dbReference>
<feature type="domain" description="Tyrosine-protein phosphatase" evidence="6">
    <location>
        <begin position="24"/>
        <end position="269"/>
    </location>
</feature>
<evidence type="ECO:0000313" key="8">
    <source>
        <dbReference type="EMBL" id="EPQ03800.1"/>
    </source>
</evidence>
<dbReference type="SMART" id="SM00404">
    <property type="entry name" value="PTPc_motif"/>
    <property type="match status" value="1"/>
</dbReference>
<dbReference type="InterPro" id="IPR047170">
    <property type="entry name" value="PTN12/18/22"/>
</dbReference>
<dbReference type="PROSITE" id="PS50056">
    <property type="entry name" value="TYR_PHOSPHATASE_2"/>
    <property type="match status" value="1"/>
</dbReference>
<dbReference type="PANTHER" id="PTHR45983:SF1">
    <property type="entry name" value="TYROSINE-PROTEIN PHOSPHATASE NON-RECEPTOR TYPE 22"/>
    <property type="match status" value="1"/>
</dbReference>
<protein>
    <recommendedName>
        <fullName evidence="1">protein-tyrosine-phosphatase</fullName>
        <ecNumber evidence="1">3.1.3.48</ecNumber>
    </recommendedName>
</protein>
<dbReference type="InterPro" id="IPR029021">
    <property type="entry name" value="Prot-tyrosine_phosphatase-like"/>
</dbReference>
<dbReference type="Pfam" id="PF00102">
    <property type="entry name" value="Y_phosphatase"/>
    <property type="match status" value="1"/>
</dbReference>
<evidence type="ECO:0000313" key="9">
    <source>
        <dbReference type="Proteomes" id="UP000052978"/>
    </source>
</evidence>
<accession>S7MJW9</accession>
<evidence type="ECO:0000256" key="3">
    <source>
        <dbReference type="ARBA" id="ARBA00022912"/>
    </source>
</evidence>
<keyword evidence="9" id="KW-1185">Reference proteome</keyword>
<dbReference type="GO" id="GO:0005737">
    <property type="term" value="C:cytoplasm"/>
    <property type="evidence" value="ECO:0007669"/>
    <property type="project" value="TreeGrafter"/>
</dbReference>
<feature type="region of interest" description="Disordered" evidence="5">
    <location>
        <begin position="653"/>
        <end position="673"/>
    </location>
</feature>
<keyword evidence="2" id="KW-0378">Hydrolase</keyword>
<sequence>MDEREILQRFLDEAQSKKINNEEFANEFLKLKRLATKYKADKTYPSTVAERPKNIKKNRYKDILPYDHSRVELSLITSDEDSSYINANFIKGVYGPQAYIATQGPLSTTLLDFWRMIWEYSVLIIVMACMEFEMGKKKCERYWAEPGEMQLQLGPFSVSCETRTIYQFHYKNWPDHDVPASIDPILELIWDVRCYQADDRVPICIHCSAGCGRTGVICAIDYTWMLLKDGIIPENFSVFTLIQEMRTQRPSLVQTQKQYELVYKAVIELFKRHMDVIRDRHSGTEIQAKYPVPEQNPSLQANAYSPDLPKSMKEAKVMNRQSKQRIQVKNADAPSFEPRTSEISEKGGLALHPAKQNSSFEFLELNYGCNKNAGTTMKWETKAFPIVGEPLQKYQSLDLSSVLLGAGPNSKPVNAAGRYFNAKGPITRTKSTPFELIQQRDTNELGMKEKCSCLAPQPNSSCLEQAQKAMHVSSAELNYSLSRDSKHQVCNASSAKQHDARAFNAHSHMSLVDSPYFPSSPRSAGSKMSLDLPEEQARTVLPCSSLPTSSATLFSYYDPDDSLALNPPTNFPSTLNQEIADVATSPRIDDETPPPLPERTPESFIVVEEAGEVPLHVPQSLPSAGMTKIGTSLEWSGTSKSSKPDDLIVKLRNPISDLHEDRSSPPPPLPERTRESFFLADEDYLHEDRSSPPPPLPERTRESFFLADEDCLCTSSSPNKPADSVQSSNSSSLLNFETPDENGKTQRADDFVLKKIKKKKKKKHREDMRGRRLKMYNKEVQTVCAGLTRISKEVLTQGQANSTSGVNKESFRYLKDEQLCRLNLGMHEYRVPQGVQTPFMTHQEHSIRRNFLKTGTKFSNFIHEEHQSNGGALILHAYMDELSFLSPMEMERFSEEFLALTFSENEKNAAYYALAIVHGAAAYLPDFLDYFAFNFPNTPVKMEILGKKDIETTTISNFHTQVNRTYCCGTYRAGPMRQISLVGAVDEEVGDYFPEFLDMLEESPFLKMTLPWGTLSSLRLQCRSQSDDGPIMWVRPGEQMIPTADMPKSPFKRRRSMNEIKNLQYLPRTSEPREVLFEDRTRAHADHVGQGFDWQSTAAVGVLKAVQFGEWSDQPRITKDVICFHAEDFTDVVQRLQLDLHEPPVSQCVQWVDEAKLNQMRREGIRYARIQLCDNDIYFIPRNVIHQFKTVSAVCSLAWHIRLKQYHPVVDATQNTESSSNMDRDVTGKRELEVDSQCVRIKTEPEETCAEMQLFTTASSSVPPSSELNLQQDQMTQPVPVLKVGSRLDSEQQHKLQEHSSTPV</sequence>
<dbReference type="GO" id="GO:0050868">
    <property type="term" value="P:negative regulation of T cell activation"/>
    <property type="evidence" value="ECO:0007669"/>
    <property type="project" value="TreeGrafter"/>
</dbReference>
<dbReference type="SMART" id="SM00194">
    <property type="entry name" value="PTPc"/>
    <property type="match status" value="1"/>
</dbReference>
<feature type="region of interest" description="Disordered" evidence="5">
    <location>
        <begin position="715"/>
        <end position="747"/>
    </location>
</feature>
<dbReference type="GO" id="GO:0005634">
    <property type="term" value="C:nucleus"/>
    <property type="evidence" value="ECO:0007669"/>
    <property type="project" value="TreeGrafter"/>
</dbReference>